<feature type="domain" description="Fe-containing alcohol dehydrogenase-like C-terminal" evidence="11">
    <location>
        <begin position="661"/>
        <end position="877"/>
    </location>
</feature>
<comment type="similarity">
    <text evidence="7 8">In the C-terminal section; belongs to the iron-containing alcohol dehydrogenase family.</text>
</comment>
<dbReference type="InterPro" id="IPR016161">
    <property type="entry name" value="Ald_DH/histidinol_DH"/>
</dbReference>
<dbReference type="CDD" id="cd07122">
    <property type="entry name" value="ALDH_F20_ACDH"/>
    <property type="match status" value="1"/>
</dbReference>
<dbReference type="GO" id="GO:0006066">
    <property type="term" value="P:alcohol metabolic process"/>
    <property type="evidence" value="ECO:0007669"/>
    <property type="project" value="InterPro"/>
</dbReference>
<dbReference type="InterPro" id="IPR001670">
    <property type="entry name" value="ADH_Fe/GldA"/>
</dbReference>
<dbReference type="Pfam" id="PF00171">
    <property type="entry name" value="Aldedh"/>
    <property type="match status" value="1"/>
</dbReference>
<evidence type="ECO:0000259" key="9">
    <source>
        <dbReference type="Pfam" id="PF00171"/>
    </source>
</evidence>
<evidence type="ECO:0000259" key="10">
    <source>
        <dbReference type="Pfam" id="PF00465"/>
    </source>
</evidence>
<dbReference type="Pfam" id="PF25137">
    <property type="entry name" value="ADH_Fe_C"/>
    <property type="match status" value="1"/>
</dbReference>
<evidence type="ECO:0000256" key="5">
    <source>
        <dbReference type="ARBA" id="ARBA00023268"/>
    </source>
</evidence>
<name>B2KCT1_ELUMP</name>
<dbReference type="AlphaFoldDB" id="B2KCT1"/>
<evidence type="ECO:0000256" key="6">
    <source>
        <dbReference type="ARBA" id="ARBA00035641"/>
    </source>
</evidence>
<keyword evidence="5" id="KW-0511">Multifunctional enzyme</keyword>
<keyword evidence="4" id="KW-0520">NAD</keyword>
<dbReference type="Pfam" id="PF00465">
    <property type="entry name" value="Fe-ADH"/>
    <property type="match status" value="1"/>
</dbReference>
<dbReference type="Gene3D" id="3.40.50.1970">
    <property type="match status" value="1"/>
</dbReference>
<accession>B2KCT1</accession>
<evidence type="ECO:0000313" key="12">
    <source>
        <dbReference type="EMBL" id="ACC98327.1"/>
    </source>
</evidence>
<protein>
    <recommendedName>
        <fullName evidence="8">Aldehyde-alcohol dehydrogenase</fullName>
    </recommendedName>
</protein>
<dbReference type="GO" id="GO:0008774">
    <property type="term" value="F:acetaldehyde dehydrogenase (acetylating) activity"/>
    <property type="evidence" value="ECO:0007669"/>
    <property type="project" value="UniProtKB-UniRule"/>
</dbReference>
<evidence type="ECO:0000256" key="3">
    <source>
        <dbReference type="ARBA" id="ARBA00023004"/>
    </source>
</evidence>
<dbReference type="PROSITE" id="PS00913">
    <property type="entry name" value="ADH_IRON_1"/>
    <property type="match status" value="1"/>
</dbReference>
<dbReference type="InterPro" id="IPR015590">
    <property type="entry name" value="Aldehyde_DH_dom"/>
</dbReference>
<evidence type="ECO:0000256" key="2">
    <source>
        <dbReference type="ARBA" id="ARBA00023002"/>
    </source>
</evidence>
<evidence type="ECO:0000259" key="11">
    <source>
        <dbReference type="Pfam" id="PF25137"/>
    </source>
</evidence>
<dbReference type="GO" id="GO:0046872">
    <property type="term" value="F:metal ion binding"/>
    <property type="evidence" value="ECO:0007669"/>
    <property type="project" value="InterPro"/>
</dbReference>
<dbReference type="Gene3D" id="3.40.309.10">
    <property type="entry name" value="Aldehyde Dehydrogenase, Chain A, domain 2"/>
    <property type="match status" value="1"/>
</dbReference>
<reference evidence="12 13" key="1">
    <citation type="journal article" date="2009" name="Appl. Environ. Microbiol.">
        <title>Genomic analysis of 'Elusimicrobium minutum,' the first cultivated representative of the phylum 'Elusimicrobia' (formerly termite group 1).</title>
        <authorList>
            <person name="Herlemann D.P.R."/>
            <person name="Geissinger O."/>
            <person name="Ikeda-Ohtsubo W."/>
            <person name="Kunin V."/>
            <person name="Sun H."/>
            <person name="Lapidus A."/>
            <person name="Hugenholtz P."/>
            <person name="Brune A."/>
        </authorList>
    </citation>
    <scope>NUCLEOTIDE SEQUENCE [LARGE SCALE GENOMIC DNA]</scope>
    <source>
        <strain evidence="12 13">Pei191</strain>
    </source>
</reference>
<evidence type="ECO:0000256" key="1">
    <source>
        <dbReference type="ARBA" id="ARBA00001954"/>
    </source>
</evidence>
<evidence type="ECO:0000313" key="13">
    <source>
        <dbReference type="Proteomes" id="UP000001029"/>
    </source>
</evidence>
<dbReference type="InterPro" id="IPR039697">
    <property type="entry name" value="Alcohol_dehydrogenase_Fe"/>
</dbReference>
<dbReference type="InterPro" id="IPR018211">
    <property type="entry name" value="ADH_Fe_CS"/>
</dbReference>
<dbReference type="PIRSF" id="PIRSF000111">
    <property type="entry name" value="ALDH_ADH"/>
    <property type="match status" value="1"/>
</dbReference>
<evidence type="ECO:0000256" key="4">
    <source>
        <dbReference type="ARBA" id="ARBA00023027"/>
    </source>
</evidence>
<dbReference type="GO" id="GO:0004022">
    <property type="term" value="F:alcohol dehydrogenase (NAD+) activity"/>
    <property type="evidence" value="ECO:0007669"/>
    <property type="project" value="UniProtKB-UniRule"/>
</dbReference>
<dbReference type="PANTHER" id="PTHR11496:SF83">
    <property type="entry name" value="HYDROXYACID-OXOACID TRANSHYDROGENASE, MITOCHONDRIAL"/>
    <property type="match status" value="1"/>
</dbReference>
<keyword evidence="13" id="KW-1185">Reference proteome</keyword>
<feature type="domain" description="Alcohol dehydrogenase iron-type/glycerol dehydrogenase GldA" evidence="10">
    <location>
        <begin position="473"/>
        <end position="650"/>
    </location>
</feature>
<evidence type="ECO:0000256" key="8">
    <source>
        <dbReference type="PIRNR" id="PIRNR000111"/>
    </source>
</evidence>
<dbReference type="GO" id="GO:0015976">
    <property type="term" value="P:carbon utilization"/>
    <property type="evidence" value="ECO:0007669"/>
    <property type="project" value="InterPro"/>
</dbReference>
<dbReference type="STRING" id="445932.Emin_0772"/>
<gene>
    <name evidence="12" type="ordered locus">Emin_0772</name>
</gene>
<comment type="cofactor">
    <cofactor evidence="1">
        <name>Fe(2+)</name>
        <dbReference type="ChEBI" id="CHEBI:29033"/>
    </cofactor>
</comment>
<dbReference type="FunFam" id="1.20.1090.10:FF:000001">
    <property type="entry name" value="Aldehyde-alcohol dehydrogenase"/>
    <property type="match status" value="1"/>
</dbReference>
<dbReference type="CDD" id="cd08178">
    <property type="entry name" value="AAD_C"/>
    <property type="match status" value="1"/>
</dbReference>
<feature type="domain" description="Aldehyde dehydrogenase" evidence="9">
    <location>
        <begin position="21"/>
        <end position="415"/>
    </location>
</feature>
<dbReference type="Gene3D" id="3.40.605.10">
    <property type="entry name" value="Aldehyde Dehydrogenase, Chain A, domain 1"/>
    <property type="match status" value="1"/>
</dbReference>
<dbReference type="HOGENOM" id="CLU_007207_1_1_0"/>
<dbReference type="FunFam" id="3.40.50.1970:FF:000002">
    <property type="entry name" value="Aldehyde-alcohol dehydrogenase"/>
    <property type="match status" value="1"/>
</dbReference>
<dbReference type="KEGG" id="emi:Emin_0772"/>
<dbReference type="PROSITE" id="PS00060">
    <property type="entry name" value="ADH_IRON_2"/>
    <property type="match status" value="1"/>
</dbReference>
<dbReference type="InterPro" id="IPR016162">
    <property type="entry name" value="Ald_DH_N"/>
</dbReference>
<dbReference type="InterPro" id="IPR034789">
    <property type="entry name" value="AAD_C"/>
</dbReference>
<dbReference type="OrthoDB" id="9815791at2"/>
<dbReference type="InterPro" id="IPR016163">
    <property type="entry name" value="Ald_DH_C"/>
</dbReference>
<dbReference type="Gene3D" id="1.20.1090.10">
    <property type="entry name" value="Dehydroquinate synthase-like - alpha domain"/>
    <property type="match status" value="1"/>
</dbReference>
<keyword evidence="3" id="KW-0408">Iron</keyword>
<dbReference type="RefSeq" id="WP_012414942.1">
    <property type="nucleotide sequence ID" value="NC_010644.1"/>
</dbReference>
<keyword evidence="2 8" id="KW-0560">Oxidoreductase</keyword>
<dbReference type="Proteomes" id="UP000001029">
    <property type="component" value="Chromosome"/>
</dbReference>
<dbReference type="InterPro" id="IPR056798">
    <property type="entry name" value="ADH_Fe_C"/>
</dbReference>
<dbReference type="SUPFAM" id="SSF56796">
    <property type="entry name" value="Dehydroquinate synthase-like"/>
    <property type="match status" value="1"/>
</dbReference>
<dbReference type="SUPFAM" id="SSF53720">
    <property type="entry name" value="ALDH-like"/>
    <property type="match status" value="1"/>
</dbReference>
<proteinExistence type="inferred from homology"/>
<dbReference type="PANTHER" id="PTHR11496">
    <property type="entry name" value="ALCOHOL DEHYDROGENASE"/>
    <property type="match status" value="1"/>
</dbReference>
<dbReference type="NCBIfam" id="NF010378">
    <property type="entry name" value="PRK13805.1"/>
    <property type="match status" value="1"/>
</dbReference>
<dbReference type="EMBL" id="CP001055">
    <property type="protein sequence ID" value="ACC98327.1"/>
    <property type="molecule type" value="Genomic_DNA"/>
</dbReference>
<comment type="similarity">
    <text evidence="6 8">In the N-terminal section; belongs to the aldehyde dehydrogenase family.</text>
</comment>
<sequence length="887" mass="96993">MTNKEIKKGTKPVFTEADIAKEQAHIEHVLTSVKDAQKQYAQYTQEQVDKIFRAAAAAAASKRIFLSKMAVEETGMGVMEDKVIKNQFASEYIYNTYKNEQTCGVLERDQAFGFARVAEPIGVIAGIIPTTNPTSTAIFKSLLALKTRNGIVFSPHPRAKKCTIAAAKIVLEAAVAAGAPKNIIGWIEASSTKASEYLMKHDKVNLILATGGPGMVKAAYSSGKPAIGVGAGNTPVVIDSTADIKMAVSSVIMSKTFDNGMICASEQSVIVEKSIAEEVKKEFVKRGCHFVTGKDREKLAKTIVQDYHLNSKIVGQSAHKIAELAGFTVDPKTKILIAEAKDVNCDEPFAYEKLSPVLAFYTVKDFYSGVELAQKLIEFGGAGHTSVLYTDEVNTEHISIFGEKLTTGRILINMPSSQGAIGDVYNFKLVPSLTLGCGSWGGNSVSENIGVKHLMNIKSVAERRENMLWFRVPEKIYFKAGATTLALEELKGRKRAFIITDKTMEQLGTVKNVAKVLAEAGIQVRIFSDVKPDPDLSNVREALELVNLFQPDILIGFGGGSPMDAAKIIWLMYEHPEVKFEDIALRFMDIRKRITAFPKLGIKATMVAIPTTSGTGSEVTPFTVITDDASGIKYPIADYELTPKMAIIDPEYVMTMPKSLTAFSGMDVVTHAVESYTSVFANNFTDGHALEALRLVFKYLRQSYNEGAKAPIAREKMHYAATIAGMAFANAFLGICHSMAHKIGGMYHTAHGLANAILLPYVIDYNATDNPVKQGLMPQYKYPFVKGRYAKIADFLGITEGCGDDTDKKVMRLIEAIQKLNKDLGVPVSLQESGIPEAEFLANLDALSEEAFDDQCTSGNPRYPLVSEIKDLYLKAYYGKPIKHKKN</sequence>
<organism evidence="12 13">
    <name type="scientific">Elusimicrobium minutum (strain Pei191)</name>
    <dbReference type="NCBI Taxonomy" id="445932"/>
    <lineage>
        <taxon>Bacteria</taxon>
        <taxon>Pseudomonadati</taxon>
        <taxon>Elusimicrobiota</taxon>
        <taxon>Elusimicrobia</taxon>
        <taxon>Elusimicrobiales</taxon>
        <taxon>Elusimicrobiaceae</taxon>
        <taxon>Elusimicrobium</taxon>
    </lineage>
</organism>
<dbReference type="InterPro" id="IPR012079">
    <property type="entry name" value="Bifunc_Ald-ADH"/>
</dbReference>
<evidence type="ECO:0000256" key="7">
    <source>
        <dbReference type="ARBA" id="ARBA00035645"/>
    </source>
</evidence>